<evidence type="ECO:0000313" key="2">
    <source>
        <dbReference type="EMBL" id="KAK1641843.1"/>
    </source>
</evidence>
<sequence>MDHRSNHHKSPMASSSNHGHDDGDESDAQKVPQTFNLCICPNIPAVGNTVMAPSSRSLLVPRKHQRSVVETSDASMAAPSSPSPWASFLPGDLLRLIAWRILDGDFLDYVRFRVVCTSWRSSTICPRGCGITDLRFHPRRWMMLAEGHGYYPGHGKMGGYVRFNLYSGTFVRVKLPLFRNHCVLDSVDGLLVLQWDDDTVICVLHLFTGDIAELPPLSTLLTQLDGDRNEEAEREKWFFISNNICVSVSFFDKDVFQFPAMLESPPSCLHPIISLA</sequence>
<name>A0AAD8RYZ5_LOLMU</name>
<evidence type="ECO:0008006" key="4">
    <source>
        <dbReference type="Google" id="ProtNLM"/>
    </source>
</evidence>
<protein>
    <recommendedName>
        <fullName evidence="4">F-box domain-containing protein</fullName>
    </recommendedName>
</protein>
<dbReference type="AlphaFoldDB" id="A0AAD8RYZ5"/>
<comment type="caution">
    <text evidence="2">The sequence shown here is derived from an EMBL/GenBank/DDBJ whole genome shotgun (WGS) entry which is preliminary data.</text>
</comment>
<dbReference type="Proteomes" id="UP001231189">
    <property type="component" value="Unassembled WGS sequence"/>
</dbReference>
<feature type="region of interest" description="Disordered" evidence="1">
    <location>
        <begin position="1"/>
        <end position="28"/>
    </location>
</feature>
<reference evidence="2" key="1">
    <citation type="submission" date="2023-07" db="EMBL/GenBank/DDBJ databases">
        <title>A chromosome-level genome assembly of Lolium multiflorum.</title>
        <authorList>
            <person name="Chen Y."/>
            <person name="Copetti D."/>
            <person name="Kolliker R."/>
            <person name="Studer B."/>
        </authorList>
    </citation>
    <scope>NUCLEOTIDE SEQUENCE</scope>
    <source>
        <strain evidence="2">02402/16</strain>
        <tissue evidence="2">Leaf</tissue>
    </source>
</reference>
<dbReference type="PANTHER" id="PTHR33165:SF53">
    <property type="entry name" value="OS04G0486300 PROTEIN"/>
    <property type="match status" value="1"/>
</dbReference>
<evidence type="ECO:0000313" key="3">
    <source>
        <dbReference type="Proteomes" id="UP001231189"/>
    </source>
</evidence>
<proteinExistence type="predicted"/>
<feature type="compositionally biased region" description="Basic residues" evidence="1">
    <location>
        <begin position="1"/>
        <end position="10"/>
    </location>
</feature>
<evidence type="ECO:0000256" key="1">
    <source>
        <dbReference type="SAM" id="MobiDB-lite"/>
    </source>
</evidence>
<dbReference type="EMBL" id="JAUUTY010000004">
    <property type="protein sequence ID" value="KAK1641843.1"/>
    <property type="molecule type" value="Genomic_DNA"/>
</dbReference>
<keyword evidence="3" id="KW-1185">Reference proteome</keyword>
<accession>A0AAD8RYZ5</accession>
<organism evidence="2 3">
    <name type="scientific">Lolium multiflorum</name>
    <name type="common">Italian ryegrass</name>
    <name type="synonym">Lolium perenne subsp. multiflorum</name>
    <dbReference type="NCBI Taxonomy" id="4521"/>
    <lineage>
        <taxon>Eukaryota</taxon>
        <taxon>Viridiplantae</taxon>
        <taxon>Streptophyta</taxon>
        <taxon>Embryophyta</taxon>
        <taxon>Tracheophyta</taxon>
        <taxon>Spermatophyta</taxon>
        <taxon>Magnoliopsida</taxon>
        <taxon>Liliopsida</taxon>
        <taxon>Poales</taxon>
        <taxon>Poaceae</taxon>
        <taxon>BOP clade</taxon>
        <taxon>Pooideae</taxon>
        <taxon>Poodae</taxon>
        <taxon>Poeae</taxon>
        <taxon>Poeae Chloroplast Group 2 (Poeae type)</taxon>
        <taxon>Loliodinae</taxon>
        <taxon>Loliinae</taxon>
        <taxon>Lolium</taxon>
    </lineage>
</organism>
<dbReference type="PANTHER" id="PTHR33165">
    <property type="entry name" value="F-BOX DOMAIN CONTAINING PROTEIN-LIKE-RELATED"/>
    <property type="match status" value="1"/>
</dbReference>
<gene>
    <name evidence="2" type="ORF">QYE76_059648</name>
</gene>